<dbReference type="AlphaFoldDB" id="E9HDB3"/>
<dbReference type="InParanoid" id="E9HDB3"/>
<keyword evidence="2" id="KW-1185">Reference proteome</keyword>
<dbReference type="OrthoDB" id="684045at2759"/>
<dbReference type="KEGG" id="dpx:DAPPUDRAFT_257306"/>
<dbReference type="Proteomes" id="UP000000305">
    <property type="component" value="Unassembled WGS sequence"/>
</dbReference>
<organism evidence="1 2">
    <name type="scientific">Daphnia pulex</name>
    <name type="common">Water flea</name>
    <dbReference type="NCBI Taxonomy" id="6669"/>
    <lineage>
        <taxon>Eukaryota</taxon>
        <taxon>Metazoa</taxon>
        <taxon>Ecdysozoa</taxon>
        <taxon>Arthropoda</taxon>
        <taxon>Crustacea</taxon>
        <taxon>Branchiopoda</taxon>
        <taxon>Diplostraca</taxon>
        <taxon>Cladocera</taxon>
        <taxon>Anomopoda</taxon>
        <taxon>Daphniidae</taxon>
        <taxon>Daphnia</taxon>
    </lineage>
</organism>
<dbReference type="EMBL" id="GL732623">
    <property type="protein sequence ID" value="EFX70224.1"/>
    <property type="molecule type" value="Genomic_DNA"/>
</dbReference>
<protein>
    <submittedName>
        <fullName evidence="1">Uncharacterized protein</fullName>
    </submittedName>
</protein>
<gene>
    <name evidence="1" type="ORF">DAPPUDRAFT_257306</name>
</gene>
<name>E9HDB3_DAPPU</name>
<proteinExistence type="predicted"/>
<evidence type="ECO:0000313" key="1">
    <source>
        <dbReference type="EMBL" id="EFX70224.1"/>
    </source>
</evidence>
<accession>E9HDB3</accession>
<reference evidence="1 2" key="1">
    <citation type="journal article" date="2011" name="Science">
        <title>The ecoresponsive genome of Daphnia pulex.</title>
        <authorList>
            <person name="Colbourne J.K."/>
            <person name="Pfrender M.E."/>
            <person name="Gilbert D."/>
            <person name="Thomas W.K."/>
            <person name="Tucker A."/>
            <person name="Oakley T.H."/>
            <person name="Tokishita S."/>
            <person name="Aerts A."/>
            <person name="Arnold G.J."/>
            <person name="Basu M.K."/>
            <person name="Bauer D.J."/>
            <person name="Caceres C.E."/>
            <person name="Carmel L."/>
            <person name="Casola C."/>
            <person name="Choi J.H."/>
            <person name="Detter J.C."/>
            <person name="Dong Q."/>
            <person name="Dusheyko S."/>
            <person name="Eads B.D."/>
            <person name="Frohlich T."/>
            <person name="Geiler-Samerotte K.A."/>
            <person name="Gerlach D."/>
            <person name="Hatcher P."/>
            <person name="Jogdeo S."/>
            <person name="Krijgsveld J."/>
            <person name="Kriventseva E.V."/>
            <person name="Kultz D."/>
            <person name="Laforsch C."/>
            <person name="Lindquist E."/>
            <person name="Lopez J."/>
            <person name="Manak J.R."/>
            <person name="Muller J."/>
            <person name="Pangilinan J."/>
            <person name="Patwardhan R.P."/>
            <person name="Pitluck S."/>
            <person name="Pritham E.J."/>
            <person name="Rechtsteiner A."/>
            <person name="Rho M."/>
            <person name="Rogozin I.B."/>
            <person name="Sakarya O."/>
            <person name="Salamov A."/>
            <person name="Schaack S."/>
            <person name="Shapiro H."/>
            <person name="Shiga Y."/>
            <person name="Skalitzky C."/>
            <person name="Smith Z."/>
            <person name="Souvorov A."/>
            <person name="Sung W."/>
            <person name="Tang Z."/>
            <person name="Tsuchiya D."/>
            <person name="Tu H."/>
            <person name="Vos H."/>
            <person name="Wang M."/>
            <person name="Wolf Y.I."/>
            <person name="Yamagata H."/>
            <person name="Yamada T."/>
            <person name="Ye Y."/>
            <person name="Shaw J.R."/>
            <person name="Andrews J."/>
            <person name="Crease T.J."/>
            <person name="Tang H."/>
            <person name="Lucas S.M."/>
            <person name="Robertson H.M."/>
            <person name="Bork P."/>
            <person name="Koonin E.V."/>
            <person name="Zdobnov E.M."/>
            <person name="Grigoriev I.V."/>
            <person name="Lynch M."/>
            <person name="Boore J.L."/>
        </authorList>
    </citation>
    <scope>NUCLEOTIDE SEQUENCE [LARGE SCALE GENOMIC DNA]</scope>
</reference>
<evidence type="ECO:0000313" key="2">
    <source>
        <dbReference type="Proteomes" id="UP000000305"/>
    </source>
</evidence>
<dbReference type="HOGENOM" id="CLU_2186543_0_0_1"/>
<sequence length="109" mass="12301">MNSGWIKVQAMWLNLSDRILVDIAKASTLRNYGTVDFASGVWVERMISLFDSNNEADMLVNAAGLSQSVKQSLEEGVLVVIRFVQLCVTFTKHKTDLASEERREVMTYI</sequence>